<keyword evidence="9" id="KW-0276">Fatty acid metabolism</keyword>
<keyword evidence="12" id="KW-0443">Lipid metabolism</keyword>
<evidence type="ECO:0000256" key="4">
    <source>
        <dbReference type="ARBA" id="ARBA00011881"/>
    </source>
</evidence>
<protein>
    <recommendedName>
        <fullName evidence="16">Enoyl-[acyl-carrier-protein] reductase [NADH], chloroplastic</fullName>
        <ecNumber evidence="5">1.3.1.9</ecNumber>
    </recommendedName>
</protein>
<dbReference type="Gene3D" id="3.40.50.720">
    <property type="entry name" value="NAD(P)-binding Rossmann-like Domain"/>
    <property type="match status" value="1"/>
</dbReference>
<keyword evidence="7" id="KW-0150">Chloroplast</keyword>
<keyword evidence="13" id="KW-0275">Fatty acid biosynthesis</keyword>
<dbReference type="FunCoup" id="V4UAE1">
    <property type="interactions" value="722"/>
</dbReference>
<dbReference type="InterPro" id="IPR014358">
    <property type="entry name" value="Enoyl-ACP_Rdtase_NADH"/>
</dbReference>
<dbReference type="GO" id="GO:0009507">
    <property type="term" value="C:chloroplast"/>
    <property type="evidence" value="ECO:0007669"/>
    <property type="project" value="UniProtKB-SubCell"/>
</dbReference>
<dbReference type="FunFam" id="3.40.50.720:FF:000192">
    <property type="entry name" value="Enoyl-[acyl-carrier-protein] reductase [NADH]"/>
    <property type="match status" value="1"/>
</dbReference>
<keyword evidence="19" id="KW-1185">Reference proteome</keyword>
<evidence type="ECO:0000256" key="13">
    <source>
        <dbReference type="ARBA" id="ARBA00023160"/>
    </source>
</evidence>
<keyword evidence="10" id="KW-0809">Transit peptide</keyword>
<comment type="catalytic activity">
    <reaction evidence="14">
        <text>a 2,3-saturated acyl-[ACP] + NAD(+) = a (2E)-enoyl-[ACP] + NADH + H(+)</text>
        <dbReference type="Rhea" id="RHEA:10240"/>
        <dbReference type="Rhea" id="RHEA-COMP:9925"/>
        <dbReference type="Rhea" id="RHEA-COMP:9926"/>
        <dbReference type="ChEBI" id="CHEBI:15378"/>
        <dbReference type="ChEBI" id="CHEBI:57540"/>
        <dbReference type="ChEBI" id="CHEBI:57945"/>
        <dbReference type="ChEBI" id="CHEBI:78784"/>
        <dbReference type="ChEBI" id="CHEBI:78785"/>
        <dbReference type="EC" id="1.3.1.9"/>
    </reaction>
</comment>
<dbReference type="KEGG" id="cic:CICLE_v10015082mg"/>
<evidence type="ECO:0000313" key="18">
    <source>
        <dbReference type="EMBL" id="ESR59166.1"/>
    </source>
</evidence>
<dbReference type="InterPro" id="IPR002347">
    <property type="entry name" value="SDR_fam"/>
</dbReference>
<dbReference type="Pfam" id="PF13561">
    <property type="entry name" value="adh_short_C2"/>
    <property type="match status" value="1"/>
</dbReference>
<evidence type="ECO:0000256" key="6">
    <source>
        <dbReference type="ARBA" id="ARBA00022516"/>
    </source>
</evidence>
<sequence>MIKNNSSKRPPSVSLQTGTVTTLQSLDLIELNYFKLSKASSAFVFFQRNPPKRERKKPFFLTQYFSLFLTLALPIVQRYLFSSARVGALKMAATAACSLQMAAVKPCISSSHRGVKAGVAVVGGNSKGALWTKLSSASHISSGQPFLRSFTSSSVKFDKVVTRAMAESSTNKPISGLPIDLKGKRAFIAGVADDNGYGWAIAKSLAAAGAEILVGTWVPALNIFETSLRRGKFDESRVLPDGSLMEITKIYPLDAIYDKLEDVPEDVKSNKRYSGSSKWTVQECAESVKQDFGSIDILVHSLANGPEVSKPLLETSRNGYLAALSASSYSYVSLLKHFIPLMNPGGSSLSLTYIASERIIPGYGGGMSSAKAALESDTRVLAFEAGRKHRIRVNAISAGPLRSRAAKAIGFIDTMIEYSLANAPLQKELSADEVGNTAAFLASPLASAITGAVIYVDNGLNAMGVGVDSPIFKDLDIPTDKH</sequence>
<keyword evidence="8" id="KW-0934">Plastid</keyword>
<dbReference type="CDD" id="cd05372">
    <property type="entry name" value="ENR_SDR"/>
    <property type="match status" value="1"/>
</dbReference>
<evidence type="ECO:0000256" key="11">
    <source>
        <dbReference type="ARBA" id="ARBA00023002"/>
    </source>
</evidence>
<accession>V4UAE1</accession>
<dbReference type="OMA" id="ACHISYF"/>
<evidence type="ECO:0000256" key="3">
    <source>
        <dbReference type="ARBA" id="ARBA00009233"/>
    </source>
</evidence>
<dbReference type="EC" id="1.3.1.9" evidence="5"/>
<dbReference type="InParanoid" id="V4UAE1"/>
<gene>
    <name evidence="18" type="ORF">CICLE_v10015082mg</name>
</gene>
<evidence type="ECO:0000256" key="9">
    <source>
        <dbReference type="ARBA" id="ARBA00022832"/>
    </source>
</evidence>
<evidence type="ECO:0000256" key="12">
    <source>
        <dbReference type="ARBA" id="ARBA00023098"/>
    </source>
</evidence>
<dbReference type="InterPro" id="IPR036291">
    <property type="entry name" value="NAD(P)-bd_dom_sf"/>
</dbReference>
<evidence type="ECO:0000256" key="5">
    <source>
        <dbReference type="ARBA" id="ARBA00012996"/>
    </source>
</evidence>
<evidence type="ECO:0000313" key="19">
    <source>
        <dbReference type="Proteomes" id="UP000030687"/>
    </source>
</evidence>
<dbReference type="STRING" id="85681.V4UAE1"/>
<dbReference type="Proteomes" id="UP000030687">
    <property type="component" value="Unassembled WGS sequence"/>
</dbReference>
<evidence type="ECO:0000256" key="1">
    <source>
        <dbReference type="ARBA" id="ARBA00004229"/>
    </source>
</evidence>
<keyword evidence="17" id="KW-0812">Transmembrane</keyword>
<evidence type="ECO:0000256" key="10">
    <source>
        <dbReference type="ARBA" id="ARBA00022946"/>
    </source>
</evidence>
<comment type="similarity">
    <text evidence="3">Belongs to the short-chain dehydrogenases/reductases (SDR) family. FabI subfamily.</text>
</comment>
<name>V4UAE1_CITCL</name>
<dbReference type="NCBIfam" id="NF004957">
    <property type="entry name" value="PRK06300.1"/>
    <property type="match status" value="1"/>
</dbReference>
<keyword evidence="6" id="KW-0444">Lipid biosynthesis</keyword>
<dbReference type="GO" id="GO:0006633">
    <property type="term" value="P:fatty acid biosynthetic process"/>
    <property type="evidence" value="ECO:0007669"/>
    <property type="project" value="UniProtKB-KW"/>
</dbReference>
<evidence type="ECO:0000256" key="2">
    <source>
        <dbReference type="ARBA" id="ARBA00005194"/>
    </source>
</evidence>
<evidence type="ECO:0000256" key="7">
    <source>
        <dbReference type="ARBA" id="ARBA00022528"/>
    </source>
</evidence>
<comment type="subcellular location">
    <subcellularLocation>
        <location evidence="1">Plastid</location>
        <location evidence="1">Chloroplast</location>
    </subcellularLocation>
</comment>
<organism evidence="18 19">
    <name type="scientific">Citrus clementina</name>
    <name type="common">Clementine</name>
    <name type="synonym">Citrus deliciosa x Citrus sinensis</name>
    <dbReference type="NCBI Taxonomy" id="85681"/>
    <lineage>
        <taxon>Eukaryota</taxon>
        <taxon>Viridiplantae</taxon>
        <taxon>Streptophyta</taxon>
        <taxon>Embryophyta</taxon>
        <taxon>Tracheophyta</taxon>
        <taxon>Spermatophyta</taxon>
        <taxon>Magnoliopsida</taxon>
        <taxon>eudicotyledons</taxon>
        <taxon>Gunneridae</taxon>
        <taxon>Pentapetalae</taxon>
        <taxon>rosids</taxon>
        <taxon>malvids</taxon>
        <taxon>Sapindales</taxon>
        <taxon>Rutaceae</taxon>
        <taxon>Aurantioideae</taxon>
        <taxon>Citrus</taxon>
    </lineage>
</organism>
<dbReference type="PANTHER" id="PTHR43159:SF2">
    <property type="entry name" value="ENOYL-[ACYL-CARRIER-PROTEIN] REDUCTASE [NADH], CHLOROPLASTIC"/>
    <property type="match status" value="1"/>
</dbReference>
<dbReference type="GO" id="GO:0004318">
    <property type="term" value="F:enoyl-[acyl-carrier-protein] reductase (NADH) activity"/>
    <property type="evidence" value="ECO:0007669"/>
    <property type="project" value="UniProtKB-EC"/>
</dbReference>
<evidence type="ECO:0000256" key="14">
    <source>
        <dbReference type="ARBA" id="ARBA00048572"/>
    </source>
</evidence>
<keyword evidence="17" id="KW-0472">Membrane</keyword>
<dbReference type="PANTHER" id="PTHR43159">
    <property type="entry name" value="ENOYL-[ACYL-CARRIER-PROTEIN] REDUCTASE"/>
    <property type="match status" value="1"/>
</dbReference>
<dbReference type="Gene3D" id="1.10.8.400">
    <property type="entry name" value="Enoyl acyl carrier protein reductase"/>
    <property type="match status" value="1"/>
</dbReference>
<evidence type="ECO:0000256" key="16">
    <source>
        <dbReference type="ARBA" id="ARBA00067308"/>
    </source>
</evidence>
<comment type="function">
    <text evidence="15">Catalyzes the NAD-dependent reduction of a carbon-carbon double bond in an enoyl moiety that is covalently linked to an acyl carrier protein (ACP). Catalyzes the last reduction step in the de novo synthesis cycle of fatty acids. Involved in the elongation cycle of fatty acids which are used in lipid metabolism. Required for normal plant growth.</text>
</comment>
<reference evidence="18 19" key="1">
    <citation type="submission" date="2013-10" db="EMBL/GenBank/DDBJ databases">
        <authorList>
            <consortium name="International Citrus Genome Consortium"/>
            <person name="Jenkins J."/>
            <person name="Schmutz J."/>
            <person name="Prochnik S."/>
            <person name="Rokhsar D."/>
            <person name="Gmitter F."/>
            <person name="Ollitrault P."/>
            <person name="Machado M."/>
            <person name="Talon M."/>
            <person name="Wincker P."/>
            <person name="Jaillon O."/>
            <person name="Morgante M."/>
        </authorList>
    </citation>
    <scope>NUCLEOTIDE SEQUENCE</scope>
    <source>
        <strain evidence="19">cv. Clemenules</strain>
    </source>
</reference>
<evidence type="ECO:0000256" key="8">
    <source>
        <dbReference type="ARBA" id="ARBA00022640"/>
    </source>
</evidence>
<comment type="pathway">
    <text evidence="2">Lipid metabolism; fatty acid biosynthesis.</text>
</comment>
<keyword evidence="11" id="KW-0560">Oxidoreductase</keyword>
<dbReference type="PRINTS" id="PR00081">
    <property type="entry name" value="GDHRDH"/>
</dbReference>
<dbReference type="AlphaFoldDB" id="V4UAE1"/>
<dbReference type="EMBL" id="KI536312">
    <property type="protein sequence ID" value="ESR59166.1"/>
    <property type="molecule type" value="Genomic_DNA"/>
</dbReference>
<dbReference type="SUPFAM" id="SSF51735">
    <property type="entry name" value="NAD(P)-binding Rossmann-fold domains"/>
    <property type="match status" value="1"/>
</dbReference>
<feature type="transmembrane region" description="Helical" evidence="17">
    <location>
        <begin position="58"/>
        <end position="76"/>
    </location>
</feature>
<evidence type="ECO:0000256" key="17">
    <source>
        <dbReference type="SAM" id="Phobius"/>
    </source>
</evidence>
<dbReference type="eggNOG" id="KOG0725">
    <property type="taxonomic scope" value="Eukaryota"/>
</dbReference>
<keyword evidence="17" id="KW-1133">Transmembrane helix</keyword>
<dbReference type="Gramene" id="ESR59166">
    <property type="protein sequence ID" value="ESR59166"/>
    <property type="gene ID" value="CICLE_v10015082mg"/>
</dbReference>
<proteinExistence type="inferred from homology"/>
<evidence type="ECO:0000256" key="15">
    <source>
        <dbReference type="ARBA" id="ARBA00053870"/>
    </source>
</evidence>
<dbReference type="FunFam" id="1.10.8.400:FF:000001">
    <property type="entry name" value="Enoyl-[acyl-carrier-protein] reductase [NADH]"/>
    <property type="match status" value="1"/>
</dbReference>
<comment type="subunit">
    <text evidence="4">Homotetramer.</text>
</comment>